<dbReference type="KEGG" id="upl:DSM104440_02758"/>
<reference evidence="3 4" key="1">
    <citation type="submission" date="2020-04" db="EMBL/GenBank/DDBJ databases">
        <title>Usitatibacter rugosus gen. nov., sp. nov. and Usitatibacter palustris sp. nov., novel members of Usitatibacteraceae fam. nov. within the order Nitrosomonadales isolated from soil.</title>
        <authorList>
            <person name="Huber K.J."/>
            <person name="Neumann-Schaal M."/>
            <person name="Geppert A."/>
            <person name="Luckner M."/>
            <person name="Wanner G."/>
            <person name="Overmann J."/>
        </authorList>
    </citation>
    <scope>NUCLEOTIDE SEQUENCE [LARGE SCALE GENOMIC DNA]</scope>
    <source>
        <strain evidence="3 4">Swamp67</strain>
    </source>
</reference>
<name>A0A6M4H8N4_9PROT</name>
<dbReference type="InParanoid" id="A0A6M4H8N4"/>
<keyword evidence="1" id="KW-0732">Signal</keyword>
<dbReference type="AlphaFoldDB" id="A0A6M4H8N4"/>
<evidence type="ECO:0000256" key="1">
    <source>
        <dbReference type="SAM" id="SignalP"/>
    </source>
</evidence>
<dbReference type="Proteomes" id="UP000503096">
    <property type="component" value="Chromosome"/>
</dbReference>
<dbReference type="Pfam" id="PF18885">
    <property type="entry name" value="DUF5648"/>
    <property type="match status" value="1"/>
</dbReference>
<keyword evidence="4" id="KW-1185">Reference proteome</keyword>
<dbReference type="InterPro" id="IPR043708">
    <property type="entry name" value="DUF5648"/>
</dbReference>
<dbReference type="RefSeq" id="WP_171163639.1">
    <property type="nucleotide sequence ID" value="NZ_CP053073.1"/>
</dbReference>
<proteinExistence type="predicted"/>
<accession>A0A6M4H8N4</accession>
<organism evidence="3 4">
    <name type="scientific">Usitatibacter palustris</name>
    <dbReference type="NCBI Taxonomy" id="2732487"/>
    <lineage>
        <taxon>Bacteria</taxon>
        <taxon>Pseudomonadati</taxon>
        <taxon>Pseudomonadota</taxon>
        <taxon>Betaproteobacteria</taxon>
        <taxon>Nitrosomonadales</taxon>
        <taxon>Usitatibacteraceae</taxon>
        <taxon>Usitatibacter</taxon>
    </lineage>
</organism>
<evidence type="ECO:0000313" key="4">
    <source>
        <dbReference type="Proteomes" id="UP000503096"/>
    </source>
</evidence>
<feature type="chain" id="PRO_5027015466" description="DUF5648 domain-containing protein" evidence="1">
    <location>
        <begin position="22"/>
        <end position="304"/>
    </location>
</feature>
<feature type="domain" description="DUF5648" evidence="2">
    <location>
        <begin position="141"/>
        <end position="233"/>
    </location>
</feature>
<evidence type="ECO:0000313" key="3">
    <source>
        <dbReference type="EMBL" id="QJR15931.1"/>
    </source>
</evidence>
<gene>
    <name evidence="3" type="ORF">DSM104440_02758</name>
</gene>
<feature type="signal peptide" evidence="1">
    <location>
        <begin position="1"/>
        <end position="21"/>
    </location>
</feature>
<evidence type="ECO:0000259" key="2">
    <source>
        <dbReference type="Pfam" id="PF18885"/>
    </source>
</evidence>
<dbReference type="EMBL" id="CP053073">
    <property type="protein sequence ID" value="QJR15931.1"/>
    <property type="molecule type" value="Genomic_DNA"/>
</dbReference>
<protein>
    <recommendedName>
        <fullName evidence="2">DUF5648 domain-containing protein</fullName>
    </recommendedName>
</protein>
<sequence length="304" mass="32736">MKTITTVLAALFALLSMPVAAETIASPARPTAICNVAPPRSYIGYQPRQPADPLVARMFAAATDPSSDPALHERLAKPTSVTWLSAMNTLVFDYESAQDPQEIAARIRSDPELAALILYLYPSNSASKACFAVGLPVPDQFIREYYHPATNHYYMSASAAESTWIDSGGAGAGWVRTGHAWTTRETEYCDSPANFSAPVYMFYGTPGIGPNSHYFTASAEECGYLRNTVGWTYVAAPFGAGRPDAQGKCPALAPVGLTMLYNNRAAQNDSNHRYTSDPAVRAEMVAKGWTSYGVQLCVKANGVP</sequence>